<dbReference type="Proteomes" id="UP000028990">
    <property type="component" value="Unassembled WGS sequence"/>
</dbReference>
<feature type="region of interest" description="Disordered" evidence="1">
    <location>
        <begin position="1"/>
        <end position="26"/>
    </location>
</feature>
<organism evidence="2 3">
    <name type="scientific">Fukomys damarensis</name>
    <name type="common">Damaraland mole rat</name>
    <name type="synonym">Cryptomys damarensis</name>
    <dbReference type="NCBI Taxonomy" id="885580"/>
    <lineage>
        <taxon>Eukaryota</taxon>
        <taxon>Metazoa</taxon>
        <taxon>Chordata</taxon>
        <taxon>Craniata</taxon>
        <taxon>Vertebrata</taxon>
        <taxon>Euteleostomi</taxon>
        <taxon>Mammalia</taxon>
        <taxon>Eutheria</taxon>
        <taxon>Euarchontoglires</taxon>
        <taxon>Glires</taxon>
        <taxon>Rodentia</taxon>
        <taxon>Hystricomorpha</taxon>
        <taxon>Bathyergidae</taxon>
        <taxon>Fukomys</taxon>
    </lineage>
</organism>
<feature type="compositionally biased region" description="Basic and acidic residues" evidence="1">
    <location>
        <begin position="106"/>
        <end position="115"/>
    </location>
</feature>
<dbReference type="AlphaFoldDB" id="A0A091DFR1"/>
<feature type="compositionally biased region" description="Basic residues" evidence="1">
    <location>
        <begin position="1"/>
        <end position="11"/>
    </location>
</feature>
<feature type="region of interest" description="Disordered" evidence="1">
    <location>
        <begin position="80"/>
        <end position="115"/>
    </location>
</feature>
<accession>A0A091DFR1</accession>
<evidence type="ECO:0000256" key="1">
    <source>
        <dbReference type="SAM" id="MobiDB-lite"/>
    </source>
</evidence>
<evidence type="ECO:0000313" key="2">
    <source>
        <dbReference type="EMBL" id="KFO29100.1"/>
    </source>
</evidence>
<proteinExistence type="predicted"/>
<sequence>MSCLHHTRSHKQLTTQTTCRTDAKGTPMCTHTQLRLNRSSCQQVWVALLPTTPPAGTVAGEPPGGRLLAVADLWVQIKEGPPGGTSPAAPRTLKGLTDRQGSPGRAEGKRLGGNETDERVVRNFLRRYKGLQKDLQLRPPGSHRKEMQDLLSDLQLTAARRPDFVPLEEKMSAASLAYLRTW</sequence>
<name>A0A091DFR1_FUKDA</name>
<dbReference type="EMBL" id="KN122647">
    <property type="protein sequence ID" value="KFO29100.1"/>
    <property type="molecule type" value="Genomic_DNA"/>
</dbReference>
<reference evidence="2 3" key="1">
    <citation type="submission" date="2013-11" db="EMBL/GenBank/DDBJ databases">
        <title>The Damaraland mole rat (Fukomys damarensis) genome and evolution of African mole rats.</title>
        <authorList>
            <person name="Gladyshev V.N."/>
            <person name="Fang X."/>
        </authorList>
    </citation>
    <scope>NUCLEOTIDE SEQUENCE [LARGE SCALE GENOMIC DNA]</scope>
    <source>
        <tissue evidence="2">Liver</tissue>
    </source>
</reference>
<gene>
    <name evidence="2" type="ORF">H920_09470</name>
</gene>
<keyword evidence="3" id="KW-1185">Reference proteome</keyword>
<protein>
    <submittedName>
        <fullName evidence="2">Uncharacterized protein</fullName>
    </submittedName>
</protein>
<evidence type="ECO:0000313" key="3">
    <source>
        <dbReference type="Proteomes" id="UP000028990"/>
    </source>
</evidence>